<evidence type="ECO:0000256" key="7">
    <source>
        <dbReference type="ARBA" id="ARBA00023180"/>
    </source>
</evidence>
<feature type="transmembrane region" description="Helical" evidence="8">
    <location>
        <begin position="588"/>
        <end position="605"/>
    </location>
</feature>
<reference evidence="11 12" key="1">
    <citation type="journal article" date="2019" name="Nat. Ecol. Evol.">
        <title>Megaphylogeny resolves global patterns of mushroom evolution.</title>
        <authorList>
            <person name="Varga T."/>
            <person name="Krizsan K."/>
            <person name="Foldi C."/>
            <person name="Dima B."/>
            <person name="Sanchez-Garcia M."/>
            <person name="Sanchez-Ramirez S."/>
            <person name="Szollosi G.J."/>
            <person name="Szarkandi J.G."/>
            <person name="Papp V."/>
            <person name="Albert L."/>
            <person name="Andreopoulos W."/>
            <person name="Angelini C."/>
            <person name="Antonin V."/>
            <person name="Barry K.W."/>
            <person name="Bougher N.L."/>
            <person name="Buchanan P."/>
            <person name="Buyck B."/>
            <person name="Bense V."/>
            <person name="Catcheside P."/>
            <person name="Chovatia M."/>
            <person name="Cooper J."/>
            <person name="Damon W."/>
            <person name="Desjardin D."/>
            <person name="Finy P."/>
            <person name="Geml J."/>
            <person name="Haridas S."/>
            <person name="Hughes K."/>
            <person name="Justo A."/>
            <person name="Karasinski D."/>
            <person name="Kautmanova I."/>
            <person name="Kiss B."/>
            <person name="Kocsube S."/>
            <person name="Kotiranta H."/>
            <person name="LaButti K.M."/>
            <person name="Lechner B.E."/>
            <person name="Liimatainen K."/>
            <person name="Lipzen A."/>
            <person name="Lukacs Z."/>
            <person name="Mihaltcheva S."/>
            <person name="Morgado L.N."/>
            <person name="Niskanen T."/>
            <person name="Noordeloos M.E."/>
            <person name="Ohm R.A."/>
            <person name="Ortiz-Santana B."/>
            <person name="Ovrebo C."/>
            <person name="Racz N."/>
            <person name="Riley R."/>
            <person name="Savchenko A."/>
            <person name="Shiryaev A."/>
            <person name="Soop K."/>
            <person name="Spirin V."/>
            <person name="Szebenyi C."/>
            <person name="Tomsovsky M."/>
            <person name="Tulloss R.E."/>
            <person name="Uehling J."/>
            <person name="Grigoriev I.V."/>
            <person name="Vagvolgyi C."/>
            <person name="Papp T."/>
            <person name="Martin F.M."/>
            <person name="Miettinen O."/>
            <person name="Hibbett D.S."/>
            <person name="Nagy L.G."/>
        </authorList>
    </citation>
    <scope>NUCLEOTIDE SEQUENCE [LARGE SCALE GENOMIC DNA]</scope>
    <source>
        <strain evidence="11 12">CBS 309.79</strain>
    </source>
</reference>
<dbReference type="EMBL" id="ML178815">
    <property type="protein sequence ID" value="TFL06746.1"/>
    <property type="molecule type" value="Genomic_DNA"/>
</dbReference>
<accession>A0A5C3QXL8</accession>
<feature type="transmembrane region" description="Helical" evidence="8">
    <location>
        <begin position="535"/>
        <end position="554"/>
    </location>
</feature>
<evidence type="ECO:0000256" key="3">
    <source>
        <dbReference type="ARBA" id="ARBA00022679"/>
    </source>
</evidence>
<dbReference type="Pfam" id="PF07779">
    <property type="entry name" value="Cas1_AcylT"/>
    <property type="match status" value="1"/>
</dbReference>
<feature type="domain" description="Cas1p 10 TM acyl transferase" evidence="9">
    <location>
        <begin position="313"/>
        <end position="747"/>
    </location>
</feature>
<dbReference type="InterPro" id="IPR057106">
    <property type="entry name" value="NXPE4_C"/>
</dbReference>
<dbReference type="STRING" id="1884261.A0A5C3QXL8"/>
<gene>
    <name evidence="11" type="ORF">BDV98DRAFT_163608</name>
</gene>
<evidence type="ECO:0000313" key="11">
    <source>
        <dbReference type="EMBL" id="TFL06746.1"/>
    </source>
</evidence>
<feature type="transmembrane region" description="Helical" evidence="8">
    <location>
        <begin position="508"/>
        <end position="528"/>
    </location>
</feature>
<evidence type="ECO:0000259" key="10">
    <source>
        <dbReference type="Pfam" id="PF24536"/>
    </source>
</evidence>
<feature type="transmembrane region" description="Helical" evidence="8">
    <location>
        <begin position="456"/>
        <end position="474"/>
    </location>
</feature>
<evidence type="ECO:0000313" key="12">
    <source>
        <dbReference type="Proteomes" id="UP000305067"/>
    </source>
</evidence>
<dbReference type="AlphaFoldDB" id="A0A5C3QXL8"/>
<feature type="transmembrane region" description="Helical" evidence="8">
    <location>
        <begin position="651"/>
        <end position="670"/>
    </location>
</feature>
<keyword evidence="3 11" id="KW-0808">Transferase</keyword>
<comment type="similarity">
    <text evidence="2">Belongs to the PC-esterase family. CASD1 subfamily.</text>
</comment>
<protein>
    <submittedName>
        <fullName evidence="11">10 TM acyl transferase domain found in Cas1p-domain-containing protein</fullName>
    </submittedName>
</protein>
<evidence type="ECO:0000259" key="9">
    <source>
        <dbReference type="Pfam" id="PF07779"/>
    </source>
</evidence>
<evidence type="ECO:0000256" key="5">
    <source>
        <dbReference type="ARBA" id="ARBA00022989"/>
    </source>
</evidence>
<evidence type="ECO:0000256" key="8">
    <source>
        <dbReference type="SAM" id="Phobius"/>
    </source>
</evidence>
<dbReference type="GO" id="GO:0005975">
    <property type="term" value="P:carbohydrate metabolic process"/>
    <property type="evidence" value="ECO:0007669"/>
    <property type="project" value="UniProtKB-ARBA"/>
</dbReference>
<comment type="subcellular location">
    <subcellularLocation>
        <location evidence="1">Membrane</location>
        <topology evidence="1">Multi-pass membrane protein</topology>
    </subcellularLocation>
</comment>
<dbReference type="Proteomes" id="UP000305067">
    <property type="component" value="Unassembled WGS sequence"/>
</dbReference>
<feature type="transmembrane region" description="Helical" evidence="8">
    <location>
        <begin position="617"/>
        <end position="635"/>
    </location>
</feature>
<dbReference type="PANTHER" id="PTHR13533">
    <property type="entry name" value="N-ACETYLNEURAMINATE 9-O-ACETYLTRANSFERASE"/>
    <property type="match status" value="1"/>
</dbReference>
<feature type="transmembrane region" description="Helical" evidence="8">
    <location>
        <begin position="356"/>
        <end position="376"/>
    </location>
</feature>
<feature type="transmembrane region" description="Helical" evidence="8">
    <location>
        <begin position="12"/>
        <end position="34"/>
    </location>
</feature>
<feature type="transmembrane region" description="Helical" evidence="8">
    <location>
        <begin position="326"/>
        <end position="344"/>
    </location>
</feature>
<evidence type="ECO:0000256" key="4">
    <source>
        <dbReference type="ARBA" id="ARBA00022692"/>
    </source>
</evidence>
<dbReference type="GO" id="GO:0016020">
    <property type="term" value="C:membrane"/>
    <property type="evidence" value="ECO:0007669"/>
    <property type="project" value="UniProtKB-SubCell"/>
</dbReference>
<feature type="domain" description="NXPE C-terminal" evidence="10">
    <location>
        <begin position="60"/>
        <end position="135"/>
    </location>
</feature>
<evidence type="ECO:0000256" key="2">
    <source>
        <dbReference type="ARBA" id="ARBA00010666"/>
    </source>
</evidence>
<dbReference type="InterPro" id="IPR012419">
    <property type="entry name" value="Cas1_AcylTrans_dom"/>
</dbReference>
<dbReference type="GO" id="GO:0016740">
    <property type="term" value="F:transferase activity"/>
    <property type="evidence" value="ECO:0007669"/>
    <property type="project" value="UniProtKB-KW"/>
</dbReference>
<dbReference type="PANTHER" id="PTHR13533:SF1">
    <property type="entry name" value="N-ACETYLNEURAMINATE 9-O-ACETYLTRANSFERASE"/>
    <property type="match status" value="1"/>
</dbReference>
<feature type="transmembrane region" description="Helical" evidence="8">
    <location>
        <begin position="391"/>
        <end position="409"/>
    </location>
</feature>
<name>A0A5C3QXL8_9AGAR</name>
<proteinExistence type="inferred from homology"/>
<dbReference type="Pfam" id="PF24536">
    <property type="entry name" value="NXPE4_C"/>
    <property type="match status" value="1"/>
</dbReference>
<evidence type="ECO:0000256" key="6">
    <source>
        <dbReference type="ARBA" id="ARBA00023136"/>
    </source>
</evidence>
<keyword evidence="5 8" id="KW-1133">Transmembrane helix</keyword>
<keyword evidence="12" id="KW-1185">Reference proteome</keyword>
<dbReference type="OrthoDB" id="1932925at2759"/>
<organism evidence="11 12">
    <name type="scientific">Pterulicium gracile</name>
    <dbReference type="NCBI Taxonomy" id="1884261"/>
    <lineage>
        <taxon>Eukaryota</taxon>
        <taxon>Fungi</taxon>
        <taxon>Dikarya</taxon>
        <taxon>Basidiomycota</taxon>
        <taxon>Agaricomycotina</taxon>
        <taxon>Agaricomycetes</taxon>
        <taxon>Agaricomycetidae</taxon>
        <taxon>Agaricales</taxon>
        <taxon>Pleurotineae</taxon>
        <taxon>Pterulaceae</taxon>
        <taxon>Pterulicium</taxon>
    </lineage>
</organism>
<dbReference type="GO" id="GO:0005794">
    <property type="term" value="C:Golgi apparatus"/>
    <property type="evidence" value="ECO:0007669"/>
    <property type="project" value="UniProtKB-ARBA"/>
</dbReference>
<keyword evidence="6 8" id="KW-0472">Membrane</keyword>
<feature type="transmembrane region" description="Helical" evidence="8">
    <location>
        <begin position="486"/>
        <end position="502"/>
    </location>
</feature>
<keyword evidence="7" id="KW-0325">Glycoprotein</keyword>
<keyword evidence="4 8" id="KW-0812">Transmembrane</keyword>
<evidence type="ECO:0000256" key="1">
    <source>
        <dbReference type="ARBA" id="ARBA00004141"/>
    </source>
</evidence>
<sequence>MAFLPTRFSSLSFHVLSASILASALLIGSLRLWFIAPSDPYHCGALQTKGSWLDQANRVWQPDGCTMRTYQSWSQDTFHCLTSRQVIFIGDSTTRQLFYQFSHLLDFILPTGPADDGEKHRDIFLRTSRSTTLTFYWDPYLNNTRTKEWLGLTPLPDDGWPKRRTRRPALIVIGSGLWYLRYAQGGIAAWEANIESILGFTSAPPADEVVVLPVPNVVPSLLSPERASTIRISDIEAMNLDLFHRVYPEASDTSSVNFAKALPVSFPMVFNDMLDTRETKDGLHYSEGVTKTQANLLLNLHCNKHLVPKNKPMGTTCCNSYPRPSFVHLVVLAVVVLWGPVNWYRVRHGALGPRFLVDNVSAPFVLSAVAAFLYLADRTDLWPKQQKNFNPWSFTLLSLFGLAVGLGTLNKADQDLGFLNREQTDEWKGWMQVLILLYHYLDASKITGLYNPIRVLVASYLFMTGYGHTTYYYVRADYSFWRVAQVLLRLNILTITLTYTMNTTYLSYYFSPLVSMWFLILFITMYIGARHNHRLWFVALKIVLSATCLFLFTASPKPMRKVFGVLNRVATTEWNATEWVFRTRLDVFVVYVGMITAILVLKAKEHNVSSHRRFPRLVNISLVLSALALIAYVTFELHQPDKFTYNKSHPFISFIPVLSFVVLRSATPWLRSVSSGAMRWIGGCSLETYILQYHLWLAGDAKVLLSLVPGSGTGWRGVNFVLGTVVLLSVSKLVATATGEVTSVICGPPPPDKASSNGNGGTWFDEETALLKQELAVQRTAATTWKGKVANGGLWVVDGMLGMVIGVAEWARGLGWGTFGVKARVGTGLVGLWVVNLCWR</sequence>